<dbReference type="GO" id="GO:0020037">
    <property type="term" value="F:heme binding"/>
    <property type="evidence" value="ECO:0007669"/>
    <property type="project" value="InterPro"/>
</dbReference>
<reference evidence="5" key="1">
    <citation type="submission" date="2021-01" db="EMBL/GenBank/DDBJ databases">
        <authorList>
            <person name="Corre E."/>
            <person name="Pelletier E."/>
            <person name="Niang G."/>
            <person name="Scheremetjew M."/>
            <person name="Finn R."/>
            <person name="Kale V."/>
            <person name="Holt S."/>
            <person name="Cochrane G."/>
            <person name="Meng A."/>
            <person name="Brown T."/>
            <person name="Cohen L."/>
        </authorList>
    </citation>
    <scope>NUCLEOTIDE SEQUENCE</scope>
    <source>
        <strain evidence="5">Clade-D-RCC2572</strain>
    </source>
</reference>
<name>A0A7S0KLS9_9CHLO</name>
<dbReference type="GO" id="GO:0009055">
    <property type="term" value="F:electron transfer activity"/>
    <property type="evidence" value="ECO:0007669"/>
    <property type="project" value="InterPro"/>
</dbReference>
<dbReference type="GO" id="GO:0046872">
    <property type="term" value="F:metal ion binding"/>
    <property type="evidence" value="ECO:0007669"/>
    <property type="project" value="UniProtKB-KW"/>
</dbReference>
<protein>
    <recommendedName>
        <fullName evidence="4">Cytochrome c domain-containing protein</fullName>
    </recommendedName>
</protein>
<evidence type="ECO:0000259" key="4">
    <source>
        <dbReference type="PROSITE" id="PS51007"/>
    </source>
</evidence>
<sequence length="307" mass="33919">MASSPSPFHSFNAAGAKAFLRQHQRKVAAGGGIIVASTVAVTARLRMQAYDTALKHRQAQNGMQVFAGCVRSLERRGLDCSACVSLGTYNAVAPSAAAIKGAGKYQESCLVVVFGNSKVLWDHFVDAYKEDKDVRDSADPLDAFVEKATRASIREALGLTDDEEIPGVRVYWSKDTEDGKLVAIQRMAHEARLAYLDETTHQSIHPKFGPWCAFRGAIVFDDVMGPDAMPAPMTCPVSDEALKDASQAFDVAIKNYTNTSGEDPEQWKLWLAARDAMDGGKFVEHRYGEDQMHWHYQVDRKTIRDRM</sequence>
<evidence type="ECO:0000313" key="5">
    <source>
        <dbReference type="EMBL" id="CAD8584005.1"/>
    </source>
</evidence>
<keyword evidence="1 3" id="KW-0479">Metal-binding</keyword>
<evidence type="ECO:0000256" key="1">
    <source>
        <dbReference type="ARBA" id="ARBA00022723"/>
    </source>
</evidence>
<keyword evidence="3" id="KW-0349">Heme</keyword>
<gene>
    <name evidence="5" type="ORF">OMED0929_LOCUS4690</name>
</gene>
<organism evidence="5">
    <name type="scientific">Ostreococcus mediterraneus</name>
    <dbReference type="NCBI Taxonomy" id="1486918"/>
    <lineage>
        <taxon>Eukaryota</taxon>
        <taxon>Viridiplantae</taxon>
        <taxon>Chlorophyta</taxon>
        <taxon>Mamiellophyceae</taxon>
        <taxon>Mamiellales</taxon>
        <taxon>Bathycoccaceae</taxon>
        <taxon>Ostreococcus</taxon>
    </lineage>
</organism>
<dbReference type="PROSITE" id="PS51007">
    <property type="entry name" value="CYTC"/>
    <property type="match status" value="1"/>
</dbReference>
<accession>A0A7S0KLS9</accession>
<dbReference type="EMBL" id="HBEW01005582">
    <property type="protein sequence ID" value="CAD8584005.1"/>
    <property type="molecule type" value="Transcribed_RNA"/>
</dbReference>
<dbReference type="InterPro" id="IPR009056">
    <property type="entry name" value="Cyt_c-like_dom"/>
</dbReference>
<evidence type="ECO:0000256" key="3">
    <source>
        <dbReference type="PROSITE-ProRule" id="PRU00433"/>
    </source>
</evidence>
<dbReference type="AlphaFoldDB" id="A0A7S0KLS9"/>
<keyword evidence="2 3" id="KW-0408">Iron</keyword>
<feature type="domain" description="Cytochrome c" evidence="4">
    <location>
        <begin position="57"/>
        <end position="176"/>
    </location>
</feature>
<evidence type="ECO:0000256" key="2">
    <source>
        <dbReference type="ARBA" id="ARBA00023004"/>
    </source>
</evidence>
<proteinExistence type="predicted"/>